<dbReference type="GO" id="GO:0043531">
    <property type="term" value="F:ADP binding"/>
    <property type="evidence" value="ECO:0007669"/>
    <property type="project" value="InterPro"/>
</dbReference>
<dbReference type="PROSITE" id="PS50293">
    <property type="entry name" value="TPR_REGION"/>
    <property type="match status" value="1"/>
</dbReference>
<keyword evidence="2" id="KW-0175">Coiled coil</keyword>
<accession>A0AAD6V7S9</accession>
<feature type="repeat" description="TPR" evidence="1">
    <location>
        <begin position="778"/>
        <end position="811"/>
    </location>
</feature>
<sequence length="881" mass="99012">PAIFFGRSKEVEQVVNLLLYHEPACVAIVGTGGIGKTSIALASIDHPSIQKHFLTQRFFLSCEATSTSDSLAQALLDLFGLLIDSSHPRSPSDTLVLYLQSLTSRCLLCLDNFETPWDSDKDQVELLLARIVAVQHLTLVITSRNSDRPRGIKWSELKPIQPLTLEAAIETWDAISYNHDDFSILLIQAVEGIPLAVTLLAQLAQVDSSEALWASWNSELTKFIKSDGSENRQNSLDLSIQLSIQSPRLRACTGALDFFVVLCMLPQGMPELRISDFEVAFGTDFTGLRSVIRVLKQCSLAYARDGFLCVLSPIRQYTQAHQELSTLLTRNLFLKMTKLYLNLIPADPYNLLHLVKDIDFEIGNITAVLDMCLTEEQVVIEETIHFSVVCRALGSYDTRLLSKSAMVAHKYNPSLEGRCFYEQGVTHGQFGKLCDAEQALQSALVIHKQQANKLGQANDLLELGKIYIMLNQLEDAEKALMSALDFHNDINDTFGQANDLQWLGILHIRVNQLDDAEKSLQSALDLYKQVNARHGEADVLYHLGKLYMRLGQLEDAETTLQSALELDKQVNSKVREANNLKELGVLYMMLNRLDDAEEALQSALNLHRQSDTKLGEANDLDQLGKLYTRLHRLEDAEKVLKSALDLHKQVNHKLGEANTLQQLGELYLLLSWLGNAEKALQSALELHKQANDRLGQAYDLQKLGELYMDHNQLDNAKTTTLKSALDLHIQVNDKLGQANDLHQLGMLYRKLNWLEDAEKALQSACDLHKQLNARLNEANILYELGVLYMELERLDDAENALQPALDLHKKVNSKLGQANDLQQLGVLYMRLSRLEDAEKSLQSAHDLHQQANDRFGRANDLLRLEELHRLQEGQLLPQSQG</sequence>
<reference evidence="4" key="1">
    <citation type="submission" date="2023-03" db="EMBL/GenBank/DDBJ databases">
        <title>Massive genome expansion in bonnet fungi (Mycena s.s.) driven by repeated elements and novel gene families across ecological guilds.</title>
        <authorList>
            <consortium name="Lawrence Berkeley National Laboratory"/>
            <person name="Harder C.B."/>
            <person name="Miyauchi S."/>
            <person name="Viragh M."/>
            <person name="Kuo A."/>
            <person name="Thoen E."/>
            <person name="Andreopoulos B."/>
            <person name="Lu D."/>
            <person name="Skrede I."/>
            <person name="Drula E."/>
            <person name="Henrissat B."/>
            <person name="Morin E."/>
            <person name="Kohler A."/>
            <person name="Barry K."/>
            <person name="LaButti K."/>
            <person name="Morin E."/>
            <person name="Salamov A."/>
            <person name="Lipzen A."/>
            <person name="Mereny Z."/>
            <person name="Hegedus B."/>
            <person name="Baldrian P."/>
            <person name="Stursova M."/>
            <person name="Weitz H."/>
            <person name="Taylor A."/>
            <person name="Grigoriev I.V."/>
            <person name="Nagy L.G."/>
            <person name="Martin F."/>
            <person name="Kauserud H."/>
        </authorList>
    </citation>
    <scope>NUCLEOTIDE SEQUENCE</scope>
    <source>
        <strain evidence="4">9144</strain>
    </source>
</reference>
<dbReference type="Proteomes" id="UP001219525">
    <property type="component" value="Unassembled WGS sequence"/>
</dbReference>
<gene>
    <name evidence="4" type="ORF">GGX14DRAFT_367937</name>
</gene>
<comment type="caution">
    <text evidence="4">The sequence shown here is derived from an EMBL/GenBank/DDBJ whole genome shotgun (WGS) entry which is preliminary data.</text>
</comment>
<dbReference type="PROSITE" id="PS50005">
    <property type="entry name" value="TPR"/>
    <property type="match status" value="4"/>
</dbReference>
<proteinExistence type="predicted"/>
<dbReference type="Pfam" id="PF00931">
    <property type="entry name" value="NB-ARC"/>
    <property type="match status" value="1"/>
</dbReference>
<evidence type="ECO:0000256" key="2">
    <source>
        <dbReference type="SAM" id="Coils"/>
    </source>
</evidence>
<dbReference type="SMART" id="SM00028">
    <property type="entry name" value="TPR"/>
    <property type="match status" value="10"/>
</dbReference>
<dbReference type="InterPro" id="IPR027417">
    <property type="entry name" value="P-loop_NTPase"/>
</dbReference>
<feature type="non-terminal residue" evidence="4">
    <location>
        <position position="881"/>
    </location>
</feature>
<evidence type="ECO:0000313" key="4">
    <source>
        <dbReference type="EMBL" id="KAJ7205427.1"/>
    </source>
</evidence>
<keyword evidence="5" id="KW-1185">Reference proteome</keyword>
<dbReference type="Gene3D" id="3.40.50.300">
    <property type="entry name" value="P-loop containing nucleotide triphosphate hydrolases"/>
    <property type="match status" value="1"/>
</dbReference>
<dbReference type="InterPro" id="IPR002182">
    <property type="entry name" value="NB-ARC"/>
</dbReference>
<dbReference type="PANTHER" id="PTHR10098:SF108">
    <property type="entry name" value="TETRATRICOPEPTIDE REPEAT PROTEIN 28"/>
    <property type="match status" value="1"/>
</dbReference>
<dbReference type="PANTHER" id="PTHR10098">
    <property type="entry name" value="RAPSYN-RELATED"/>
    <property type="match status" value="1"/>
</dbReference>
<feature type="repeat" description="TPR" evidence="1">
    <location>
        <begin position="577"/>
        <end position="610"/>
    </location>
</feature>
<feature type="coiled-coil region" evidence="2">
    <location>
        <begin position="633"/>
        <end position="693"/>
    </location>
</feature>
<evidence type="ECO:0000259" key="3">
    <source>
        <dbReference type="Pfam" id="PF00931"/>
    </source>
</evidence>
<name>A0AAD6V7S9_9AGAR</name>
<dbReference type="EMBL" id="JARJCW010000043">
    <property type="protein sequence ID" value="KAJ7205427.1"/>
    <property type="molecule type" value="Genomic_DNA"/>
</dbReference>
<dbReference type="Gene3D" id="1.25.40.10">
    <property type="entry name" value="Tetratricopeptide repeat domain"/>
    <property type="match status" value="2"/>
</dbReference>
<dbReference type="Pfam" id="PF13424">
    <property type="entry name" value="TPR_12"/>
    <property type="match status" value="3"/>
</dbReference>
<dbReference type="AlphaFoldDB" id="A0AAD6V7S9"/>
<organism evidence="4 5">
    <name type="scientific">Mycena pura</name>
    <dbReference type="NCBI Taxonomy" id="153505"/>
    <lineage>
        <taxon>Eukaryota</taxon>
        <taxon>Fungi</taxon>
        <taxon>Dikarya</taxon>
        <taxon>Basidiomycota</taxon>
        <taxon>Agaricomycotina</taxon>
        <taxon>Agaricomycetes</taxon>
        <taxon>Agaricomycetidae</taxon>
        <taxon>Agaricales</taxon>
        <taxon>Marasmiineae</taxon>
        <taxon>Mycenaceae</taxon>
        <taxon>Mycena</taxon>
    </lineage>
</organism>
<dbReference type="Pfam" id="PF13181">
    <property type="entry name" value="TPR_8"/>
    <property type="match status" value="1"/>
</dbReference>
<feature type="repeat" description="TPR" evidence="1">
    <location>
        <begin position="617"/>
        <end position="650"/>
    </location>
</feature>
<protein>
    <recommendedName>
        <fullName evidence="3">NB-ARC domain-containing protein</fullName>
    </recommendedName>
</protein>
<keyword evidence="1" id="KW-0802">TPR repeat</keyword>
<feature type="repeat" description="TPR" evidence="1">
    <location>
        <begin position="537"/>
        <end position="570"/>
    </location>
</feature>
<dbReference type="SUPFAM" id="SSF52540">
    <property type="entry name" value="P-loop containing nucleoside triphosphate hydrolases"/>
    <property type="match status" value="1"/>
</dbReference>
<evidence type="ECO:0000313" key="5">
    <source>
        <dbReference type="Proteomes" id="UP001219525"/>
    </source>
</evidence>
<evidence type="ECO:0000256" key="1">
    <source>
        <dbReference type="PROSITE-ProRule" id="PRU00339"/>
    </source>
</evidence>
<feature type="domain" description="NB-ARC" evidence="3">
    <location>
        <begin position="8"/>
        <end position="146"/>
    </location>
</feature>
<dbReference type="InterPro" id="IPR011990">
    <property type="entry name" value="TPR-like_helical_dom_sf"/>
</dbReference>
<dbReference type="InterPro" id="IPR019734">
    <property type="entry name" value="TPR_rpt"/>
</dbReference>
<dbReference type="SUPFAM" id="SSF48452">
    <property type="entry name" value="TPR-like"/>
    <property type="match status" value="3"/>
</dbReference>